<gene>
    <name evidence="1" type="ORF">Tco_1042497</name>
</gene>
<evidence type="ECO:0008006" key="3">
    <source>
        <dbReference type="Google" id="ProtNLM"/>
    </source>
</evidence>
<dbReference type="EMBL" id="BQNB010018561">
    <property type="protein sequence ID" value="GJT75772.1"/>
    <property type="molecule type" value="Genomic_DNA"/>
</dbReference>
<sequence>MRVSLSHNPTHLTSLLSEMLPSHYGKKYLSASGGANPEASESDDGYICTVIEMFEGVDGILYFRAQWFYRAKDTLVFPSCATYPKHHKQKDAPDIYRLAAKTKGVFQQIIIHRANWTPLIEVKTAEHF</sequence>
<comment type="caution">
    <text evidence="1">The sequence shown here is derived from an EMBL/GenBank/DDBJ whole genome shotgun (WGS) entry which is preliminary data.</text>
</comment>
<organism evidence="1 2">
    <name type="scientific">Tanacetum coccineum</name>
    <dbReference type="NCBI Taxonomy" id="301880"/>
    <lineage>
        <taxon>Eukaryota</taxon>
        <taxon>Viridiplantae</taxon>
        <taxon>Streptophyta</taxon>
        <taxon>Embryophyta</taxon>
        <taxon>Tracheophyta</taxon>
        <taxon>Spermatophyta</taxon>
        <taxon>Magnoliopsida</taxon>
        <taxon>eudicotyledons</taxon>
        <taxon>Gunneridae</taxon>
        <taxon>Pentapetalae</taxon>
        <taxon>asterids</taxon>
        <taxon>campanulids</taxon>
        <taxon>Asterales</taxon>
        <taxon>Asteraceae</taxon>
        <taxon>Asteroideae</taxon>
        <taxon>Anthemideae</taxon>
        <taxon>Anthemidinae</taxon>
        <taxon>Tanacetum</taxon>
    </lineage>
</organism>
<reference evidence="1" key="2">
    <citation type="submission" date="2022-01" db="EMBL/GenBank/DDBJ databases">
        <authorList>
            <person name="Yamashiro T."/>
            <person name="Shiraishi A."/>
            <person name="Satake H."/>
            <person name="Nakayama K."/>
        </authorList>
    </citation>
    <scope>NUCLEOTIDE SEQUENCE</scope>
</reference>
<keyword evidence="2" id="KW-1185">Reference proteome</keyword>
<dbReference type="Proteomes" id="UP001151760">
    <property type="component" value="Unassembled WGS sequence"/>
</dbReference>
<evidence type="ECO:0000313" key="2">
    <source>
        <dbReference type="Proteomes" id="UP001151760"/>
    </source>
</evidence>
<accession>A0ABQ5GLL1</accession>
<name>A0ABQ5GLL1_9ASTR</name>
<protein>
    <recommendedName>
        <fullName evidence="3">BAH domain-containing protein</fullName>
    </recommendedName>
</protein>
<dbReference type="Gene3D" id="2.30.30.490">
    <property type="match status" value="1"/>
</dbReference>
<reference evidence="1" key="1">
    <citation type="journal article" date="2022" name="Int. J. Mol. Sci.">
        <title>Draft Genome of Tanacetum Coccineum: Genomic Comparison of Closely Related Tanacetum-Family Plants.</title>
        <authorList>
            <person name="Yamashiro T."/>
            <person name="Shiraishi A."/>
            <person name="Nakayama K."/>
            <person name="Satake H."/>
        </authorList>
    </citation>
    <scope>NUCLEOTIDE SEQUENCE</scope>
</reference>
<proteinExistence type="predicted"/>
<evidence type="ECO:0000313" key="1">
    <source>
        <dbReference type="EMBL" id="GJT75772.1"/>
    </source>
</evidence>
<dbReference type="InterPro" id="IPR043151">
    <property type="entry name" value="BAH_sf"/>
</dbReference>